<evidence type="ECO:0000313" key="3">
    <source>
        <dbReference type="Proteomes" id="UP000601099"/>
    </source>
</evidence>
<reference evidence="2 3" key="1">
    <citation type="submission" date="2020-11" db="EMBL/GenBank/DDBJ databases">
        <title>Hymenobacter sp.</title>
        <authorList>
            <person name="Kim M.K."/>
        </authorList>
    </citation>
    <scope>NUCLEOTIDE SEQUENCE [LARGE SCALE GENOMIC DNA]</scope>
    <source>
        <strain evidence="2 3">BT594</strain>
    </source>
</reference>
<dbReference type="EMBL" id="JADWYK010000003">
    <property type="protein sequence ID" value="MBG8553462.1"/>
    <property type="molecule type" value="Genomic_DNA"/>
</dbReference>
<organism evidence="2 3">
    <name type="scientific">Hymenobacter guriensis</name>
    <dbReference type="NCBI Taxonomy" id="2793065"/>
    <lineage>
        <taxon>Bacteria</taxon>
        <taxon>Pseudomonadati</taxon>
        <taxon>Bacteroidota</taxon>
        <taxon>Cytophagia</taxon>
        <taxon>Cytophagales</taxon>
        <taxon>Hymenobacteraceae</taxon>
        <taxon>Hymenobacter</taxon>
    </lineage>
</organism>
<comment type="caution">
    <text evidence="2">The sequence shown here is derived from an EMBL/GenBank/DDBJ whole genome shotgun (WGS) entry which is preliminary data.</text>
</comment>
<keyword evidence="3" id="KW-1185">Reference proteome</keyword>
<protein>
    <submittedName>
        <fullName evidence="2">Helix-turn-helix domain-containing protein</fullName>
    </submittedName>
</protein>
<dbReference type="Pfam" id="PF12728">
    <property type="entry name" value="HTH_17"/>
    <property type="match status" value="1"/>
</dbReference>
<dbReference type="RefSeq" id="WP_196954471.1">
    <property type="nucleotide sequence ID" value="NZ_JADWYK010000003.1"/>
</dbReference>
<evidence type="ECO:0000259" key="1">
    <source>
        <dbReference type="Pfam" id="PF12728"/>
    </source>
</evidence>
<gene>
    <name evidence="2" type="ORF">I5L79_07885</name>
</gene>
<name>A0ABS0L023_9BACT</name>
<sequence>MHNPFDILDNRLRQVETLLLELVQQQRAQIVPAPEIGGIELAQQITRLSKARLYALVSARTIPHAKRGNKLFFNRTELLLWVAAGQRGTHSGQ</sequence>
<dbReference type="InterPro" id="IPR041657">
    <property type="entry name" value="HTH_17"/>
</dbReference>
<feature type="domain" description="Helix-turn-helix" evidence="1">
    <location>
        <begin position="42"/>
        <end position="84"/>
    </location>
</feature>
<proteinExistence type="predicted"/>
<accession>A0ABS0L023</accession>
<evidence type="ECO:0000313" key="2">
    <source>
        <dbReference type="EMBL" id="MBG8553462.1"/>
    </source>
</evidence>
<dbReference type="Proteomes" id="UP000601099">
    <property type="component" value="Unassembled WGS sequence"/>
</dbReference>